<dbReference type="SUPFAM" id="SSF64518">
    <property type="entry name" value="Phase 1 flagellin"/>
    <property type="match status" value="1"/>
</dbReference>
<evidence type="ECO:0000256" key="6">
    <source>
        <dbReference type="ARBA" id="ARBA00023143"/>
    </source>
</evidence>
<dbReference type="Pfam" id="PF06429">
    <property type="entry name" value="Flg_bbr_C"/>
    <property type="match status" value="1"/>
</dbReference>
<evidence type="ECO:0000256" key="4">
    <source>
        <dbReference type="ARBA" id="ARBA00016244"/>
    </source>
</evidence>
<evidence type="ECO:0000259" key="8">
    <source>
        <dbReference type="Pfam" id="PF22638"/>
    </source>
</evidence>
<evidence type="ECO:0000256" key="5">
    <source>
        <dbReference type="ARBA" id="ARBA00022525"/>
    </source>
</evidence>
<dbReference type="NCBIfam" id="TIGR02492">
    <property type="entry name" value="flgK_ends"/>
    <property type="match status" value="1"/>
</dbReference>
<comment type="similarity">
    <text evidence="3">Belongs to the flagella basal body rod proteins family.</text>
</comment>
<dbReference type="GO" id="GO:0005198">
    <property type="term" value="F:structural molecule activity"/>
    <property type="evidence" value="ECO:0007669"/>
    <property type="project" value="InterPro"/>
</dbReference>
<keyword evidence="9" id="KW-0969">Cilium</keyword>
<evidence type="ECO:0000256" key="3">
    <source>
        <dbReference type="ARBA" id="ARBA00009677"/>
    </source>
</evidence>
<dbReference type="GO" id="GO:0044780">
    <property type="term" value="P:bacterial-type flagellum assembly"/>
    <property type="evidence" value="ECO:0007669"/>
    <property type="project" value="InterPro"/>
</dbReference>
<evidence type="ECO:0000313" key="9">
    <source>
        <dbReference type="EMBL" id="MBM2414762.1"/>
    </source>
</evidence>
<keyword evidence="6" id="KW-0975">Bacterial flagellum</keyword>
<dbReference type="GO" id="GO:0009424">
    <property type="term" value="C:bacterial-type flagellum hook"/>
    <property type="evidence" value="ECO:0007669"/>
    <property type="project" value="InterPro"/>
</dbReference>
<accession>A0A9Q2S743</accession>
<dbReference type="PANTHER" id="PTHR30033">
    <property type="entry name" value="FLAGELLAR HOOK-ASSOCIATED PROTEIN 1"/>
    <property type="match status" value="1"/>
</dbReference>
<comment type="subcellular location">
    <subcellularLocation>
        <location evidence="1">Bacterial flagellum</location>
    </subcellularLocation>
    <subcellularLocation>
        <location evidence="2">Secreted</location>
    </subcellularLocation>
</comment>
<feature type="domain" description="Flagellar hook-associated protein FlgK helical" evidence="8">
    <location>
        <begin position="89"/>
        <end position="310"/>
    </location>
</feature>
<dbReference type="RefSeq" id="WP_085633109.1">
    <property type="nucleotide sequence ID" value="NZ_JAFBWU010000019.1"/>
</dbReference>
<dbReference type="PANTHER" id="PTHR30033:SF2">
    <property type="entry name" value="FLAGELLAR HOOK PROTEIN"/>
    <property type="match status" value="1"/>
</dbReference>
<keyword evidence="5" id="KW-0964">Secreted</keyword>
<name>A0A9Q2S743_9RHOB</name>
<comment type="caution">
    <text evidence="9">The sequence shown here is derived from an EMBL/GenBank/DDBJ whole genome shotgun (WGS) entry which is preliminary data.</text>
</comment>
<sequence>MSLSGALSNAMSGLVANARATTVVSSNIANALNDHYGKRDVSLAANAIQTSGGVVVAQVTRHSDPILAFQKRMAFADHSANVAHAAFQSRFENLVGSIDTTGSIAERLTQFETALISAASDPSSQTRLRHVSFTADAFASTLRQASSGLDDLRSNADAKIAKAVSDINAGLLQLEELNAQIMTAKYRGQDDHGLRDRRDAVLEAVSEHVPLHVIERDSGVIAVFTAQGRTLLDEKAVTLGFIAKPVVAPHMRVTNGLLSQLTIGGKAVDIPGSGMLGGGSLEAHFRIRDEFSVTAMDQLDAIARDVIERFAPGGPDMTLGPGDPGVFTDAGFAFDPIAEVGIAGRIRLNETLSTSGTETWRWRDGLNAVQPADVGQSDLLGRLQAEVSASRIPASPVLGNTQSSLVDHLHGLSNDVAADRLRWTDMEETSAAQLADLRRSAAEGGVNTDQELQKLIELEKSYAANARVVQIVDDMLSELLRI</sequence>
<evidence type="ECO:0000256" key="2">
    <source>
        <dbReference type="ARBA" id="ARBA00004613"/>
    </source>
</evidence>
<dbReference type="InterPro" id="IPR053927">
    <property type="entry name" value="FlgK_helical"/>
</dbReference>
<dbReference type="EMBL" id="JAFBXF010000019">
    <property type="protein sequence ID" value="MBM2419433.1"/>
    <property type="molecule type" value="Genomic_DNA"/>
</dbReference>
<evidence type="ECO:0000313" key="10">
    <source>
        <dbReference type="EMBL" id="MBM2419433.1"/>
    </source>
</evidence>
<protein>
    <recommendedName>
        <fullName evidence="4">Flagellar hook-associated protein 1</fullName>
    </recommendedName>
</protein>
<dbReference type="GeneID" id="62643031"/>
<evidence type="ECO:0000256" key="1">
    <source>
        <dbReference type="ARBA" id="ARBA00004365"/>
    </source>
</evidence>
<organism evidence="9 11">
    <name type="scientific">Marivita cryptomonadis</name>
    <dbReference type="NCBI Taxonomy" id="505252"/>
    <lineage>
        <taxon>Bacteria</taxon>
        <taxon>Pseudomonadati</taxon>
        <taxon>Pseudomonadota</taxon>
        <taxon>Alphaproteobacteria</taxon>
        <taxon>Rhodobacterales</taxon>
        <taxon>Roseobacteraceae</taxon>
        <taxon>Marivita</taxon>
    </lineage>
</organism>
<keyword evidence="9" id="KW-0966">Cell projection</keyword>
<gene>
    <name evidence="9" type="primary">flgK</name>
    <name evidence="9" type="ORF">JQX41_20790</name>
    <name evidence="10" type="ORF">JQX48_20810</name>
</gene>
<evidence type="ECO:0000313" key="12">
    <source>
        <dbReference type="Proteomes" id="UP000809440"/>
    </source>
</evidence>
<dbReference type="Proteomes" id="UP000755667">
    <property type="component" value="Unassembled WGS sequence"/>
</dbReference>
<dbReference type="EMBL" id="JAFBXE010000019">
    <property type="protein sequence ID" value="MBM2414762.1"/>
    <property type="molecule type" value="Genomic_DNA"/>
</dbReference>
<feature type="domain" description="Flagellar basal-body/hook protein C-terminal" evidence="7">
    <location>
        <begin position="445"/>
        <end position="481"/>
    </location>
</feature>
<keyword evidence="9" id="KW-0282">Flagellum</keyword>
<dbReference type="Pfam" id="PF22638">
    <property type="entry name" value="FlgK_D1"/>
    <property type="match status" value="1"/>
</dbReference>
<evidence type="ECO:0000259" key="7">
    <source>
        <dbReference type="Pfam" id="PF06429"/>
    </source>
</evidence>
<dbReference type="GO" id="GO:0005576">
    <property type="term" value="C:extracellular region"/>
    <property type="evidence" value="ECO:0007669"/>
    <property type="project" value="UniProtKB-SubCell"/>
</dbReference>
<dbReference type="InterPro" id="IPR002371">
    <property type="entry name" value="FlgK"/>
</dbReference>
<dbReference type="AlphaFoldDB" id="A0A9Q2S743"/>
<dbReference type="InterPro" id="IPR010930">
    <property type="entry name" value="Flg_bb/hook_C_dom"/>
</dbReference>
<keyword evidence="12" id="KW-1185">Reference proteome</keyword>
<proteinExistence type="inferred from homology"/>
<evidence type="ECO:0000313" key="11">
    <source>
        <dbReference type="Proteomes" id="UP000755667"/>
    </source>
</evidence>
<dbReference type="Proteomes" id="UP000809440">
    <property type="component" value="Unassembled WGS sequence"/>
</dbReference>
<reference evidence="9 12" key="1">
    <citation type="submission" date="2021-01" db="EMBL/GenBank/DDBJ databases">
        <title>Diatom-associated Roseobacters Show Island Model of Population Structure.</title>
        <authorList>
            <person name="Qu L."/>
            <person name="Feng X."/>
            <person name="Chen Y."/>
            <person name="Li L."/>
            <person name="Wang X."/>
            <person name="Hu Z."/>
            <person name="Wang H."/>
            <person name="Luo H."/>
        </authorList>
    </citation>
    <scope>NUCLEOTIDE SEQUENCE</scope>
    <source>
        <strain evidence="10 12">CC28-63</strain>
        <strain evidence="9">CC28-69</strain>
    </source>
</reference>
<dbReference type="OrthoDB" id="7181295at2"/>